<evidence type="ECO:0000313" key="4">
    <source>
        <dbReference type="Proteomes" id="UP000005239"/>
    </source>
</evidence>
<gene>
    <name evidence="3" type="primary">WBGene00112323</name>
</gene>
<evidence type="ECO:0000256" key="1">
    <source>
        <dbReference type="SAM" id="Coils"/>
    </source>
</evidence>
<feature type="compositionally biased region" description="Basic residues" evidence="2">
    <location>
        <begin position="212"/>
        <end position="221"/>
    </location>
</feature>
<dbReference type="EnsemblMetazoa" id="PPA22769.1">
    <property type="protein sequence ID" value="PPA22769.1"/>
    <property type="gene ID" value="WBGene00112323"/>
</dbReference>
<keyword evidence="1" id="KW-0175">Coiled coil</keyword>
<dbReference type="GO" id="GO:0005815">
    <property type="term" value="C:microtubule organizing center"/>
    <property type="evidence" value="ECO:0000318"/>
    <property type="project" value="GO_Central"/>
</dbReference>
<protein>
    <submittedName>
        <fullName evidence="3">Uncharacterized protein</fullName>
    </submittedName>
</protein>
<evidence type="ECO:0000313" key="3">
    <source>
        <dbReference type="EnsemblMetazoa" id="PPA22769.1"/>
    </source>
</evidence>
<feature type="region of interest" description="Disordered" evidence="2">
    <location>
        <begin position="1"/>
        <end position="25"/>
    </location>
</feature>
<reference evidence="3" key="2">
    <citation type="submission" date="2022-06" db="UniProtKB">
        <authorList>
            <consortium name="EnsemblMetazoa"/>
        </authorList>
    </citation>
    <scope>IDENTIFICATION</scope>
    <source>
        <strain evidence="3">PS312</strain>
    </source>
</reference>
<name>A0A2A6D3E2_PRIPA</name>
<feature type="compositionally biased region" description="Basic and acidic residues" evidence="2">
    <location>
        <begin position="222"/>
        <end position="238"/>
    </location>
</feature>
<accession>A0A2A6D3E2</accession>
<accession>A0A8R1YKU3</accession>
<feature type="compositionally biased region" description="Acidic residues" evidence="2">
    <location>
        <begin position="105"/>
        <end position="120"/>
    </location>
</feature>
<feature type="coiled-coil region" evidence="1">
    <location>
        <begin position="250"/>
        <end position="372"/>
    </location>
</feature>
<reference evidence="4" key="1">
    <citation type="journal article" date="2008" name="Nat. Genet.">
        <title>The Pristionchus pacificus genome provides a unique perspective on nematode lifestyle and parasitism.</title>
        <authorList>
            <person name="Dieterich C."/>
            <person name="Clifton S.W."/>
            <person name="Schuster L.N."/>
            <person name="Chinwalla A."/>
            <person name="Delehaunty K."/>
            <person name="Dinkelacker I."/>
            <person name="Fulton L."/>
            <person name="Fulton R."/>
            <person name="Godfrey J."/>
            <person name="Minx P."/>
            <person name="Mitreva M."/>
            <person name="Roeseler W."/>
            <person name="Tian H."/>
            <person name="Witte H."/>
            <person name="Yang S.P."/>
            <person name="Wilson R.K."/>
            <person name="Sommer R.J."/>
        </authorList>
    </citation>
    <scope>NUCLEOTIDE SEQUENCE [LARGE SCALE GENOMIC DNA]</scope>
    <source>
        <strain evidence="4">PS312</strain>
    </source>
</reference>
<proteinExistence type="predicted"/>
<sequence>MQCDRENTKPLEDFHNERGRDQDKKDTDCSIFTCCYESGIINGETYIAKQIFSYQWQRIEEIHQKLLRDLGPFRKPKIAGETFNEVIINCVYEQSGQLLAELEEKEDGELDSDQEGQEDQNYDKGSCSPNVHEEAIDKLLASCAPSQVSQAVAVPEERVLPNSLVSDHIIRKELDIPNTYRNRSADVNDDRVSWADKSTRLKNSNRSTSNRQKSRRRKEKQRPRNESREKMMNKSFEGRPKSAIVDVVTIDEELIEKNRLEKEIAAIDEELQTPMHSKEKELEKRQEKWDESAKKLEEKKARLAKSERGIMMKKGYISDMCKRRDDYVARVKRLIEDIDKQIMEEEEMKKETEKLRKEVDEDEVNLQKESNKIASAILEALSRVENEEEEDDDDDVSVEEVEEVMSDGNDEEDGLSFGQKKPVVTRERSDEVEVGIESKVEKTNGDAIQGNASENERMEQEEMESDIGEISLEGSGMGSTMCPWDLNGICKDDECPLNKAENDPRRKRFRIRLESTTKNQIVNKKVPHFPLHSSMEKVAILGSAFPAIQLSNLLQSNHFDVKVIDTLSNPVPSYVPYSHIDEWSVSKLSPHLKGVESVILIIPFDIPLENQSSNDITTGNEEIVRRVEHIMDAISHSSVRRLIYLGDAYSCLPQDDNYGVSEQKHQDIPSSFLLGTYGEALTRAEFAARLRVKEVTNLSSIFLRPVMCMENPWFDRLVAKASRGELPFIDGSRRAQHQFIALHNLLQLILQTLLGMRVNPLRYKGEIVYCVDELKVVSLRDTLLSRSPSFALSHTSFFNAFITHLKSQILFSFGSTSSSLLPFRSFRILFDKTIGFSNRKQRLLLDFIPTSEPIYSKKRAPPMRMG</sequence>
<feature type="region of interest" description="Disordered" evidence="2">
    <location>
        <begin position="105"/>
        <end position="128"/>
    </location>
</feature>
<evidence type="ECO:0000256" key="2">
    <source>
        <dbReference type="SAM" id="MobiDB-lite"/>
    </source>
</evidence>
<dbReference type="AlphaFoldDB" id="A0A2A6D3E2"/>
<feature type="region of interest" description="Disordered" evidence="2">
    <location>
        <begin position="194"/>
        <end position="238"/>
    </location>
</feature>
<dbReference type="Proteomes" id="UP000005239">
    <property type="component" value="Unassembled WGS sequence"/>
</dbReference>
<keyword evidence="4" id="KW-1185">Reference proteome</keyword>
<dbReference type="Gene3D" id="3.40.50.720">
    <property type="entry name" value="NAD(P)-binding Rossmann-like Domain"/>
    <property type="match status" value="1"/>
</dbReference>
<organism evidence="3 4">
    <name type="scientific">Pristionchus pacificus</name>
    <name type="common">Parasitic nematode worm</name>
    <dbReference type="NCBI Taxonomy" id="54126"/>
    <lineage>
        <taxon>Eukaryota</taxon>
        <taxon>Metazoa</taxon>
        <taxon>Ecdysozoa</taxon>
        <taxon>Nematoda</taxon>
        <taxon>Chromadorea</taxon>
        <taxon>Rhabditida</taxon>
        <taxon>Rhabditina</taxon>
        <taxon>Diplogasteromorpha</taxon>
        <taxon>Diplogasteroidea</taxon>
        <taxon>Neodiplogasteridae</taxon>
        <taxon>Pristionchus</taxon>
    </lineage>
</organism>